<keyword evidence="3 4" id="KW-0418">Kinase</keyword>
<dbReference type="InterPro" id="IPR043129">
    <property type="entry name" value="ATPase_NBD"/>
</dbReference>
<dbReference type="Gene3D" id="3.30.420.40">
    <property type="match status" value="2"/>
</dbReference>
<dbReference type="Pfam" id="PF00370">
    <property type="entry name" value="FGGY_N"/>
    <property type="match status" value="1"/>
</dbReference>
<dbReference type="Proteomes" id="UP000326671">
    <property type="component" value="Unassembled WGS sequence"/>
</dbReference>
<protein>
    <recommendedName>
        <fullName evidence="9">Xylulokinase</fullName>
    </recommendedName>
</protein>
<evidence type="ECO:0000256" key="4">
    <source>
        <dbReference type="RuleBase" id="RU003733"/>
    </source>
</evidence>
<dbReference type="Pfam" id="PF02782">
    <property type="entry name" value="FGGY_C"/>
    <property type="match status" value="1"/>
</dbReference>
<feature type="domain" description="Carbohydrate kinase FGGY N-terminal" evidence="5">
    <location>
        <begin position="3"/>
        <end position="248"/>
    </location>
</feature>
<evidence type="ECO:0000259" key="6">
    <source>
        <dbReference type="Pfam" id="PF02782"/>
    </source>
</evidence>
<dbReference type="OrthoDB" id="9805576at2"/>
<evidence type="ECO:0000259" key="5">
    <source>
        <dbReference type="Pfam" id="PF00370"/>
    </source>
</evidence>
<comment type="caution">
    <text evidence="7">The sequence shown here is derived from an EMBL/GenBank/DDBJ whole genome shotgun (WGS) entry which is preliminary data.</text>
</comment>
<evidence type="ECO:0000256" key="3">
    <source>
        <dbReference type="ARBA" id="ARBA00022777"/>
    </source>
</evidence>
<dbReference type="InterPro" id="IPR050406">
    <property type="entry name" value="FGGY_Carb_Kinase"/>
</dbReference>
<dbReference type="InterPro" id="IPR000577">
    <property type="entry name" value="Carb_kinase_FGGY"/>
</dbReference>
<sequence length="509" mass="55657">MKYILGVDLGTTAIKAAVFDETGKECGSKTVEYTLLTPQPGWAELEVQTYVDTFITASHAAMERAGVTADQIDSVGMSAQGETTICLDENNEPLRPAIVWMDIRAKEEAEYIEEVFGQEEIQKHTGQPGMDAIWPAGKLLWLKKNEPEVFSKTAKFVQLNGYFSYLLTGTMACEDSILCTTMYWDINTRKYWPEMMDFLQITEEQLPLIMKQGESVGQITEKGAKMFGLSTDTVVNIGALDQACGALGVGNVRPGTFSDSTGSNLSTVAIVDKLILDPSMQMPCFASAIPGKYMLHAFSSGGMVLKWFRDVFCELEKKIEAESDEAAFDQINREVQKVAPGCDGLIMIPHLQGSGPPDTDNNQRGVYFGITLAHKKAHFARAIMESIAMVLRRMIEAMEPLGVEVKQISGLGGGSKSDVWCQLKADATGVPFNIMSTTESSACLGAAILAGVASGIWASPEEAADMVVKADATYVPNADVKEVYDKLFEKTMKLQNGLKVFYEDSSFRE</sequence>
<dbReference type="GO" id="GO:0016301">
    <property type="term" value="F:kinase activity"/>
    <property type="evidence" value="ECO:0007669"/>
    <property type="project" value="UniProtKB-KW"/>
</dbReference>
<dbReference type="PANTHER" id="PTHR43095">
    <property type="entry name" value="SUGAR KINASE"/>
    <property type="match status" value="1"/>
</dbReference>
<dbReference type="PIRSF" id="PIRSF000538">
    <property type="entry name" value="GlpK"/>
    <property type="match status" value="1"/>
</dbReference>
<dbReference type="RefSeq" id="WP_150440846.1">
    <property type="nucleotide sequence ID" value="NZ_VYKL01000022.1"/>
</dbReference>
<comment type="similarity">
    <text evidence="1 4">Belongs to the FGGY kinase family.</text>
</comment>
<name>A0A5J5HMZ6_9BACI</name>
<keyword evidence="8" id="KW-1185">Reference proteome</keyword>
<dbReference type="GO" id="GO:0005975">
    <property type="term" value="P:carbohydrate metabolic process"/>
    <property type="evidence" value="ECO:0007669"/>
    <property type="project" value="InterPro"/>
</dbReference>
<dbReference type="PANTHER" id="PTHR43095:SF2">
    <property type="entry name" value="GLUCONOKINASE"/>
    <property type="match status" value="1"/>
</dbReference>
<evidence type="ECO:0000313" key="8">
    <source>
        <dbReference type="Proteomes" id="UP000326671"/>
    </source>
</evidence>
<reference evidence="7 8" key="1">
    <citation type="submission" date="2019-09" db="EMBL/GenBank/DDBJ databases">
        <title>Whole genome sequences of isolates from the Mars Exploration Rovers.</title>
        <authorList>
            <person name="Seuylemezian A."/>
            <person name="Vaishampayan P."/>
        </authorList>
    </citation>
    <scope>NUCLEOTIDE SEQUENCE [LARGE SCALE GENOMIC DNA]</scope>
    <source>
        <strain evidence="7 8">MER_TA_151</strain>
    </source>
</reference>
<keyword evidence="2 4" id="KW-0808">Transferase</keyword>
<dbReference type="PROSITE" id="PS00445">
    <property type="entry name" value="FGGY_KINASES_2"/>
    <property type="match status" value="1"/>
</dbReference>
<evidence type="ECO:0000256" key="2">
    <source>
        <dbReference type="ARBA" id="ARBA00022679"/>
    </source>
</evidence>
<feature type="domain" description="Carbohydrate kinase FGGY C-terminal" evidence="6">
    <location>
        <begin position="293"/>
        <end position="453"/>
    </location>
</feature>
<proteinExistence type="inferred from homology"/>
<dbReference type="GO" id="GO:0016773">
    <property type="term" value="F:phosphotransferase activity, alcohol group as acceptor"/>
    <property type="evidence" value="ECO:0007669"/>
    <property type="project" value="InterPro"/>
</dbReference>
<evidence type="ECO:0000256" key="1">
    <source>
        <dbReference type="ARBA" id="ARBA00009156"/>
    </source>
</evidence>
<dbReference type="CDD" id="cd07773">
    <property type="entry name" value="ASKHA_NBD_FGGY_FK"/>
    <property type="match status" value="1"/>
</dbReference>
<dbReference type="AlphaFoldDB" id="A0A5J5HMZ6"/>
<dbReference type="InterPro" id="IPR018485">
    <property type="entry name" value="FGGY_C"/>
</dbReference>
<dbReference type="InterPro" id="IPR018483">
    <property type="entry name" value="Carb_kinase_FGGY_CS"/>
</dbReference>
<evidence type="ECO:0000313" key="7">
    <source>
        <dbReference type="EMBL" id="KAA9022593.1"/>
    </source>
</evidence>
<dbReference type="EMBL" id="VYKL01000022">
    <property type="protein sequence ID" value="KAA9022593.1"/>
    <property type="molecule type" value="Genomic_DNA"/>
</dbReference>
<dbReference type="InterPro" id="IPR018484">
    <property type="entry name" value="FGGY_N"/>
</dbReference>
<dbReference type="SUPFAM" id="SSF53067">
    <property type="entry name" value="Actin-like ATPase domain"/>
    <property type="match status" value="2"/>
</dbReference>
<accession>A0A5J5HMZ6</accession>
<organism evidence="7 8">
    <name type="scientific">Niallia endozanthoxylica</name>
    <dbReference type="NCBI Taxonomy" id="2036016"/>
    <lineage>
        <taxon>Bacteria</taxon>
        <taxon>Bacillati</taxon>
        <taxon>Bacillota</taxon>
        <taxon>Bacilli</taxon>
        <taxon>Bacillales</taxon>
        <taxon>Bacillaceae</taxon>
        <taxon>Niallia</taxon>
    </lineage>
</organism>
<evidence type="ECO:0008006" key="9">
    <source>
        <dbReference type="Google" id="ProtNLM"/>
    </source>
</evidence>
<gene>
    <name evidence="7" type="ORF">F4V44_15065</name>
</gene>